<dbReference type="AlphaFoldDB" id="A0A8D2HCG9"/>
<dbReference type="Ensembl" id="ENSUPAT00010012861.1">
    <property type="protein sequence ID" value="ENSUPAP00010011196.1"/>
    <property type="gene ID" value="ENSUPAG00010009078.1"/>
</dbReference>
<reference evidence="1" key="2">
    <citation type="submission" date="2025-09" db="UniProtKB">
        <authorList>
            <consortium name="Ensembl"/>
        </authorList>
    </citation>
    <scope>IDENTIFICATION</scope>
</reference>
<evidence type="ECO:0000313" key="2">
    <source>
        <dbReference type="Proteomes" id="UP000694417"/>
    </source>
</evidence>
<organism evidence="1 2">
    <name type="scientific">Urocitellus parryii</name>
    <name type="common">Arctic ground squirrel</name>
    <name type="synonym">Spermophilus parryii</name>
    <dbReference type="NCBI Taxonomy" id="9999"/>
    <lineage>
        <taxon>Eukaryota</taxon>
        <taxon>Metazoa</taxon>
        <taxon>Chordata</taxon>
        <taxon>Craniata</taxon>
        <taxon>Vertebrata</taxon>
        <taxon>Euteleostomi</taxon>
        <taxon>Mammalia</taxon>
        <taxon>Eutheria</taxon>
        <taxon>Euarchontoglires</taxon>
        <taxon>Glires</taxon>
        <taxon>Rodentia</taxon>
        <taxon>Sciuromorpha</taxon>
        <taxon>Sciuridae</taxon>
        <taxon>Xerinae</taxon>
        <taxon>Marmotini</taxon>
        <taxon>Urocitellus</taxon>
    </lineage>
</organism>
<reference evidence="1" key="1">
    <citation type="submission" date="2025-08" db="UniProtKB">
        <authorList>
            <consortium name="Ensembl"/>
        </authorList>
    </citation>
    <scope>IDENTIFICATION</scope>
</reference>
<accession>A0A8D2HCG9</accession>
<dbReference type="Proteomes" id="UP000694417">
    <property type="component" value="Unplaced"/>
</dbReference>
<keyword evidence="2" id="KW-1185">Reference proteome</keyword>
<sequence length="60" mass="6947">MKKAAAIMDLEYSVPISNSANKLHRWIFFPHLPDLFSASQLECLINPDELMDICWSMCNF</sequence>
<evidence type="ECO:0000313" key="1">
    <source>
        <dbReference type="Ensembl" id="ENSUPAP00010011196.1"/>
    </source>
</evidence>
<proteinExistence type="predicted"/>
<protein>
    <submittedName>
        <fullName evidence="1">Uncharacterized protein</fullName>
    </submittedName>
</protein>
<name>A0A8D2HCG9_UROPR</name>